<protein>
    <submittedName>
        <fullName evidence="2">Uncharacterized protein</fullName>
    </submittedName>
</protein>
<keyword evidence="1" id="KW-0812">Transmembrane</keyword>
<dbReference type="EMBL" id="CYXX01000001">
    <property type="protein sequence ID" value="CUM69836.1"/>
    <property type="molecule type" value="Genomic_DNA"/>
</dbReference>
<dbReference type="Proteomes" id="UP000049828">
    <property type="component" value="Unassembled WGS sequence"/>
</dbReference>
<dbReference type="Proteomes" id="UP000095453">
    <property type="component" value="Unassembled WGS sequence"/>
</dbReference>
<evidence type="ECO:0000313" key="5">
    <source>
        <dbReference type="Proteomes" id="UP000095453"/>
    </source>
</evidence>
<organism evidence="2 4">
    <name type="scientific">Roseburia inulinivorans</name>
    <dbReference type="NCBI Taxonomy" id="360807"/>
    <lineage>
        <taxon>Bacteria</taxon>
        <taxon>Bacillati</taxon>
        <taxon>Bacillota</taxon>
        <taxon>Clostridia</taxon>
        <taxon>Lachnospirales</taxon>
        <taxon>Lachnospiraceae</taxon>
        <taxon>Roseburia</taxon>
    </lineage>
</organism>
<keyword evidence="1" id="KW-1133">Transmembrane helix</keyword>
<evidence type="ECO:0000313" key="2">
    <source>
        <dbReference type="EMBL" id="CRL35225.1"/>
    </source>
</evidence>
<feature type="transmembrane region" description="Helical" evidence="1">
    <location>
        <begin position="27"/>
        <end position="55"/>
    </location>
</feature>
<keyword evidence="4" id="KW-1185">Reference proteome</keyword>
<dbReference type="AlphaFoldDB" id="A0A0M6WH84"/>
<reference evidence="2" key="1">
    <citation type="submission" date="2015-05" db="EMBL/GenBank/DDBJ databases">
        <authorList>
            <person name="Wang D.B."/>
            <person name="Wang M."/>
        </authorList>
    </citation>
    <scope>NUCLEOTIDE SEQUENCE [LARGE SCALE GENOMIC DNA]</scope>
    <source>
        <strain evidence="2">L1-83</strain>
    </source>
</reference>
<keyword evidence="1" id="KW-0472">Membrane</keyword>
<accession>A0A0M6WH84</accession>
<dbReference type="EMBL" id="CVRS01000060">
    <property type="protein sequence ID" value="CRL35225.1"/>
    <property type="molecule type" value="Genomic_DNA"/>
</dbReference>
<sequence>MSGDLFMMRLWKYVDAKKLDNKSKANIFLIMNIILWSGIAFLLSFVAGVFCGYSAEWVEWTVIITGYAGIGIGFFGGVIYYMRQA</sequence>
<evidence type="ECO:0000313" key="3">
    <source>
        <dbReference type="EMBL" id="CUM69836.1"/>
    </source>
</evidence>
<reference evidence="4" key="2">
    <citation type="submission" date="2015-05" db="EMBL/GenBank/DDBJ databases">
        <authorList>
            <consortium name="Pathogen Informatics"/>
        </authorList>
    </citation>
    <scope>NUCLEOTIDE SEQUENCE [LARGE SCALE GENOMIC DNA]</scope>
    <source>
        <strain evidence="3 5">2789STDY5608887</strain>
        <strain evidence="4">L1-83</strain>
    </source>
</reference>
<evidence type="ECO:0000313" key="4">
    <source>
        <dbReference type="Proteomes" id="UP000049828"/>
    </source>
</evidence>
<gene>
    <name evidence="3" type="ORF">ERS852444_00047</name>
    <name evidence="2" type="ORF">RIL183_16311</name>
</gene>
<evidence type="ECO:0000256" key="1">
    <source>
        <dbReference type="SAM" id="Phobius"/>
    </source>
</evidence>
<feature type="transmembrane region" description="Helical" evidence="1">
    <location>
        <begin position="61"/>
        <end position="82"/>
    </location>
</feature>
<proteinExistence type="predicted"/>
<name>A0A0M6WH84_9FIRM</name>